<gene>
    <name evidence="2" type="ORF">SAMN06265371_106210</name>
</gene>
<evidence type="ECO:0008006" key="4">
    <source>
        <dbReference type="Google" id="ProtNLM"/>
    </source>
</evidence>
<name>A0A238XNZ4_9FLAO</name>
<organism evidence="2 3">
    <name type="scientific">Lutibacter agarilyticus</name>
    <dbReference type="NCBI Taxonomy" id="1109740"/>
    <lineage>
        <taxon>Bacteria</taxon>
        <taxon>Pseudomonadati</taxon>
        <taxon>Bacteroidota</taxon>
        <taxon>Flavobacteriia</taxon>
        <taxon>Flavobacteriales</taxon>
        <taxon>Flavobacteriaceae</taxon>
        <taxon>Lutibacter</taxon>
    </lineage>
</organism>
<dbReference type="AlphaFoldDB" id="A0A238XNZ4"/>
<protein>
    <recommendedName>
        <fullName evidence="4">Lipoprotein</fullName>
    </recommendedName>
</protein>
<proteinExistence type="predicted"/>
<reference evidence="2 3" key="1">
    <citation type="submission" date="2017-06" db="EMBL/GenBank/DDBJ databases">
        <authorList>
            <person name="Kim H.J."/>
            <person name="Triplett B.A."/>
        </authorList>
    </citation>
    <scope>NUCLEOTIDE SEQUENCE [LARGE SCALE GENOMIC DNA]</scope>
    <source>
        <strain evidence="2 3">DSM 29150</strain>
    </source>
</reference>
<dbReference type="EMBL" id="FZNT01000006">
    <property type="protein sequence ID" value="SNR60667.1"/>
    <property type="molecule type" value="Genomic_DNA"/>
</dbReference>
<evidence type="ECO:0000313" key="3">
    <source>
        <dbReference type="Proteomes" id="UP000198384"/>
    </source>
</evidence>
<accession>A0A238XNZ4</accession>
<evidence type="ECO:0000313" key="2">
    <source>
        <dbReference type="EMBL" id="SNR60667.1"/>
    </source>
</evidence>
<dbReference type="Proteomes" id="UP000198384">
    <property type="component" value="Unassembled WGS sequence"/>
</dbReference>
<keyword evidence="1" id="KW-0175">Coiled coil</keyword>
<dbReference type="PROSITE" id="PS51257">
    <property type="entry name" value="PROKAR_LIPOPROTEIN"/>
    <property type="match status" value="1"/>
</dbReference>
<keyword evidence="3" id="KW-1185">Reference proteome</keyword>
<sequence length="202" mass="23890">MKKLTIFLITILTFISCSINREKELLKKDIYSAYENLSETQDDSIVLNKIQVIESFYVSYNYFNEYKISQYKKLIDIRKNSIYNLTKSDSLKKNNLSRLEKLLKIDKEKEKEYKEKIEDHKREIIKNEIQLKNIDNEITINSQKIVLLKVEKLDKLPKDLKVVRFIFNGLYNGKVKNDTMLLIYGKKGELNIINDIGLPNDL</sequence>
<evidence type="ECO:0000256" key="1">
    <source>
        <dbReference type="SAM" id="Coils"/>
    </source>
</evidence>
<feature type="coiled-coil region" evidence="1">
    <location>
        <begin position="96"/>
        <end position="137"/>
    </location>
</feature>
<dbReference type="RefSeq" id="WP_089381965.1">
    <property type="nucleotide sequence ID" value="NZ_FZNT01000006.1"/>
</dbReference>